<feature type="transmembrane region" description="Helical" evidence="1">
    <location>
        <begin position="154"/>
        <end position="176"/>
    </location>
</feature>
<dbReference type="GO" id="GO:0009506">
    <property type="term" value="C:plasmodesma"/>
    <property type="evidence" value="ECO:0007669"/>
    <property type="project" value="TreeGrafter"/>
</dbReference>
<dbReference type="PANTHER" id="PTHR31414">
    <property type="entry name" value="TRANSMEMBRANE PROTEIN DDB_G0292058"/>
    <property type="match status" value="1"/>
</dbReference>
<dbReference type="PANTHER" id="PTHR31414:SF15">
    <property type="entry name" value="PLASMA MEMBRANE FUSION PROTEIN"/>
    <property type="match status" value="1"/>
</dbReference>
<evidence type="ECO:0000256" key="1">
    <source>
        <dbReference type="SAM" id="Phobius"/>
    </source>
</evidence>
<evidence type="ECO:0000256" key="2">
    <source>
        <dbReference type="SAM" id="SignalP"/>
    </source>
</evidence>
<keyword evidence="1" id="KW-1133">Transmembrane helix</keyword>
<evidence type="ECO:0000313" key="3">
    <source>
        <dbReference type="EMBL" id="KAI0502177.1"/>
    </source>
</evidence>
<dbReference type="GO" id="GO:0005886">
    <property type="term" value="C:plasma membrane"/>
    <property type="evidence" value="ECO:0007669"/>
    <property type="project" value="TreeGrafter"/>
</dbReference>
<accession>A0A8T3B1C2</accession>
<evidence type="ECO:0000313" key="4">
    <source>
        <dbReference type="Proteomes" id="UP000829196"/>
    </source>
</evidence>
<feature type="transmembrane region" description="Helical" evidence="1">
    <location>
        <begin position="292"/>
        <end position="318"/>
    </location>
</feature>
<name>A0A8T3B1C2_DENNO</name>
<gene>
    <name evidence="3" type="ORF">KFK09_017124</name>
</gene>
<keyword evidence="4" id="KW-1185">Reference proteome</keyword>
<dbReference type="EMBL" id="JAGYWB010000012">
    <property type="protein sequence ID" value="KAI0502177.1"/>
    <property type="molecule type" value="Genomic_DNA"/>
</dbReference>
<feature type="transmembrane region" description="Helical" evidence="1">
    <location>
        <begin position="115"/>
        <end position="142"/>
    </location>
</feature>
<keyword evidence="2" id="KW-0732">Signal</keyword>
<keyword evidence="1" id="KW-0812">Transmembrane</keyword>
<reference evidence="3" key="1">
    <citation type="journal article" date="2022" name="Front. Genet.">
        <title>Chromosome-Scale Assembly of the Dendrobium nobile Genome Provides Insights Into the Molecular Mechanism of the Biosynthesis of the Medicinal Active Ingredient of Dendrobium.</title>
        <authorList>
            <person name="Xu Q."/>
            <person name="Niu S.-C."/>
            <person name="Li K.-L."/>
            <person name="Zheng P.-J."/>
            <person name="Zhang X.-J."/>
            <person name="Jia Y."/>
            <person name="Liu Y."/>
            <person name="Niu Y.-X."/>
            <person name="Yu L.-H."/>
            <person name="Chen D.-F."/>
            <person name="Zhang G.-Q."/>
        </authorList>
    </citation>
    <scope>NUCLEOTIDE SEQUENCE</scope>
    <source>
        <tissue evidence="3">Leaf</tissue>
    </source>
</reference>
<keyword evidence="1" id="KW-0472">Membrane</keyword>
<dbReference type="InterPro" id="IPR040283">
    <property type="entry name" value="DDB_G0292058-like"/>
</dbReference>
<proteinExistence type="predicted"/>
<dbReference type="AlphaFoldDB" id="A0A8T3B1C2"/>
<sequence length="559" mass="62661">MAFSMPWRRLLQHLHILLFLFIFSSVHFSHAAVALYHSSLSEWQDGNHGILQSSFIADENSNLYSSNSLSTDNTSIILASERTKRKDPTKLYNYYTGGWNISDEHYWASAAFSAIPIFVTALAWFVGFGAAMLFICCCSCCFRQRRYSYSRYFYAFSLLMLIVFTCTAIIGCMVLYNIQGKFHNSTITTLDFIKGQSNYMVNNLQNFSRNMAGAKSLGVHQVFLPAELQAKIGDTVKAVTISSDELSSRTSLNLKNIDNFLKSVRIDLIIGSAVMLLLVFLGFLFSILGLQFLVYCLVLIGWILIAGAFILCGVLLLLHNVAGDTCVAMDEWVLKPHIATAIDDILPCVDAATATESLTRSKEVTSELAKVVNDVIVNVSNAKFHSPIAPASSNYNQSGPLMPMLCNPYESDFRDRKCLPGEVSFEDAPKVWKGFICNANVISGQEICSTVGRITPSIYREMTAATSTSQNLYQFTPFLINVANCSFERETFSLIGTDHCPGLERHSKGMYYSFTVFSASMILSLIFWMVYVRERRHRWYSKQFIAREGQAAQAEENKL</sequence>
<comment type="caution">
    <text evidence="3">The sequence shown here is derived from an EMBL/GenBank/DDBJ whole genome shotgun (WGS) entry which is preliminary data.</text>
</comment>
<dbReference type="Proteomes" id="UP000829196">
    <property type="component" value="Unassembled WGS sequence"/>
</dbReference>
<feature type="chain" id="PRO_5035787012" evidence="2">
    <location>
        <begin position="32"/>
        <end position="559"/>
    </location>
</feature>
<dbReference type="OrthoDB" id="1937321at2759"/>
<protein>
    <submittedName>
        <fullName evidence="3">Uncharacterized protein</fullName>
    </submittedName>
</protein>
<feature type="transmembrane region" description="Helical" evidence="1">
    <location>
        <begin position="268"/>
        <end position="285"/>
    </location>
</feature>
<feature type="signal peptide" evidence="2">
    <location>
        <begin position="1"/>
        <end position="31"/>
    </location>
</feature>
<organism evidence="3 4">
    <name type="scientific">Dendrobium nobile</name>
    <name type="common">Orchid</name>
    <dbReference type="NCBI Taxonomy" id="94219"/>
    <lineage>
        <taxon>Eukaryota</taxon>
        <taxon>Viridiplantae</taxon>
        <taxon>Streptophyta</taxon>
        <taxon>Embryophyta</taxon>
        <taxon>Tracheophyta</taxon>
        <taxon>Spermatophyta</taxon>
        <taxon>Magnoliopsida</taxon>
        <taxon>Liliopsida</taxon>
        <taxon>Asparagales</taxon>
        <taxon>Orchidaceae</taxon>
        <taxon>Epidendroideae</taxon>
        <taxon>Malaxideae</taxon>
        <taxon>Dendrobiinae</taxon>
        <taxon>Dendrobium</taxon>
    </lineage>
</organism>
<feature type="transmembrane region" description="Helical" evidence="1">
    <location>
        <begin position="510"/>
        <end position="532"/>
    </location>
</feature>